<dbReference type="InterPro" id="IPR019888">
    <property type="entry name" value="Tscrpt_reg_AsnC-like"/>
</dbReference>
<dbReference type="InterPro" id="IPR036388">
    <property type="entry name" value="WH-like_DNA-bd_sf"/>
</dbReference>
<name>A0ABT4N0K2_GORRU</name>
<evidence type="ECO:0000256" key="3">
    <source>
        <dbReference type="ARBA" id="ARBA00023163"/>
    </source>
</evidence>
<evidence type="ECO:0000313" key="5">
    <source>
        <dbReference type="EMBL" id="MCZ4551482.1"/>
    </source>
</evidence>
<keyword evidence="2" id="KW-0238">DNA-binding</keyword>
<accession>A0ABT4N0K2</accession>
<dbReference type="Pfam" id="PF13404">
    <property type="entry name" value="HTH_AsnC-type"/>
    <property type="match status" value="1"/>
</dbReference>
<dbReference type="InterPro" id="IPR036390">
    <property type="entry name" value="WH_DNA-bd_sf"/>
</dbReference>
<keyword evidence="6" id="KW-1185">Reference proteome</keyword>
<dbReference type="EMBL" id="JAPWIE010000004">
    <property type="protein sequence ID" value="MCZ4551482.1"/>
    <property type="molecule type" value="Genomic_DNA"/>
</dbReference>
<dbReference type="Proteomes" id="UP001067235">
    <property type="component" value="Unassembled WGS sequence"/>
</dbReference>
<dbReference type="PANTHER" id="PTHR30154">
    <property type="entry name" value="LEUCINE-RESPONSIVE REGULATORY PROTEIN"/>
    <property type="match status" value="1"/>
</dbReference>
<dbReference type="InterPro" id="IPR019887">
    <property type="entry name" value="Tscrpt_reg_AsnC/Lrp_C"/>
</dbReference>
<feature type="domain" description="HTH asnC-type" evidence="4">
    <location>
        <begin position="4"/>
        <end position="65"/>
    </location>
</feature>
<dbReference type="SUPFAM" id="SSF46785">
    <property type="entry name" value="Winged helix' DNA-binding domain"/>
    <property type="match status" value="1"/>
</dbReference>
<dbReference type="PANTHER" id="PTHR30154:SF34">
    <property type="entry name" value="TRANSCRIPTIONAL REGULATOR AZLB"/>
    <property type="match status" value="1"/>
</dbReference>
<dbReference type="PRINTS" id="PR00033">
    <property type="entry name" value="HTHASNC"/>
</dbReference>
<proteinExistence type="predicted"/>
<evidence type="ECO:0000256" key="1">
    <source>
        <dbReference type="ARBA" id="ARBA00023015"/>
    </source>
</evidence>
<dbReference type="SMART" id="SM00344">
    <property type="entry name" value="HTH_ASNC"/>
    <property type="match status" value="1"/>
</dbReference>
<dbReference type="InterPro" id="IPR011008">
    <property type="entry name" value="Dimeric_a/b-barrel"/>
</dbReference>
<dbReference type="SUPFAM" id="SSF54909">
    <property type="entry name" value="Dimeric alpha+beta barrel"/>
    <property type="match status" value="1"/>
</dbReference>
<gene>
    <name evidence="5" type="ORF">O4213_15930</name>
</gene>
<organism evidence="5 6">
    <name type="scientific">Gordonia rubripertincta</name>
    <name type="common">Rhodococcus corallinus</name>
    <dbReference type="NCBI Taxonomy" id="36822"/>
    <lineage>
        <taxon>Bacteria</taxon>
        <taxon>Bacillati</taxon>
        <taxon>Actinomycetota</taxon>
        <taxon>Actinomycetes</taxon>
        <taxon>Mycobacteriales</taxon>
        <taxon>Gordoniaceae</taxon>
        <taxon>Gordonia</taxon>
    </lineage>
</organism>
<dbReference type="PROSITE" id="PS50956">
    <property type="entry name" value="HTH_ASNC_2"/>
    <property type="match status" value="1"/>
</dbReference>
<keyword evidence="1" id="KW-0805">Transcription regulation</keyword>
<comment type="caution">
    <text evidence="5">The sequence shown here is derived from an EMBL/GenBank/DDBJ whole genome shotgun (WGS) entry which is preliminary data.</text>
</comment>
<evidence type="ECO:0000256" key="2">
    <source>
        <dbReference type="ARBA" id="ARBA00023125"/>
    </source>
</evidence>
<protein>
    <submittedName>
        <fullName evidence="5">Lrp/AsnC family transcriptional regulator</fullName>
    </submittedName>
</protein>
<reference evidence="5" key="1">
    <citation type="submission" date="2022-12" db="EMBL/GenBank/DDBJ databases">
        <authorList>
            <person name="Krivoruchko A.V."/>
            <person name="Elkin A."/>
        </authorList>
    </citation>
    <scope>NUCLEOTIDE SEQUENCE</scope>
    <source>
        <strain evidence="5">IEGM 1388</strain>
    </source>
</reference>
<sequence length="167" mass="18412">MLNIDRLDIELLGVLSRNARVGIVELAATLGIARNTVQARLSRMHDQRLLSGFRPELDLTEIGIAVQAFMALELQQGHLHSVVSTLTSMPEVLEIHATTGREDLLVRVATATQADLQDLIQNVVSVRGVSHSNTTLALTTPLQYRIQPLLEHLGQERGWGRSTPTPR</sequence>
<dbReference type="InterPro" id="IPR000485">
    <property type="entry name" value="AsnC-type_HTH_dom"/>
</dbReference>
<dbReference type="RefSeq" id="WP_301572327.1">
    <property type="nucleotide sequence ID" value="NZ_JAPWIE010000004.1"/>
</dbReference>
<evidence type="ECO:0000259" key="4">
    <source>
        <dbReference type="PROSITE" id="PS50956"/>
    </source>
</evidence>
<keyword evidence="3" id="KW-0804">Transcription</keyword>
<evidence type="ECO:0000313" key="6">
    <source>
        <dbReference type="Proteomes" id="UP001067235"/>
    </source>
</evidence>
<dbReference type="Gene3D" id="3.30.70.920">
    <property type="match status" value="1"/>
</dbReference>
<dbReference type="Pfam" id="PF01037">
    <property type="entry name" value="AsnC_trans_reg"/>
    <property type="match status" value="1"/>
</dbReference>
<dbReference type="Gene3D" id="1.10.10.10">
    <property type="entry name" value="Winged helix-like DNA-binding domain superfamily/Winged helix DNA-binding domain"/>
    <property type="match status" value="1"/>
</dbReference>